<keyword evidence="2" id="KW-1185">Reference proteome</keyword>
<sequence>MQILRRLYGEADCANSVNLMLVAEMFQRVNIGKNYRGGEKENQQCGGTPQ</sequence>
<dbReference type="AlphaFoldDB" id="A0A388TH76"/>
<evidence type="ECO:0000313" key="2">
    <source>
        <dbReference type="Proteomes" id="UP000275925"/>
    </source>
</evidence>
<organism evidence="1 2">
    <name type="scientific">Candidatus Termititenax persephonae</name>
    <dbReference type="NCBI Taxonomy" id="2218525"/>
    <lineage>
        <taxon>Bacteria</taxon>
        <taxon>Bacillati</taxon>
        <taxon>Candidatus Margulisiibacteriota</taxon>
        <taxon>Candidatus Termititenacia</taxon>
        <taxon>Candidatus Termititenacales</taxon>
        <taxon>Candidatus Termititenacaceae</taxon>
        <taxon>Candidatus Termititenax</taxon>
    </lineage>
</organism>
<evidence type="ECO:0000313" key="1">
    <source>
        <dbReference type="EMBL" id="GBR76180.1"/>
    </source>
</evidence>
<name>A0A388TH76_9BACT</name>
<reference evidence="1 2" key="1">
    <citation type="journal article" date="2019" name="ISME J.">
        <title>Genome analyses of uncultured TG2/ZB3 bacteria in 'Margulisbacteria' specifically attached to ectosymbiotic spirochetes of protists in the termite gut.</title>
        <authorList>
            <person name="Utami Y.D."/>
            <person name="Kuwahara H."/>
            <person name="Igai K."/>
            <person name="Murakami T."/>
            <person name="Sugaya K."/>
            <person name="Morikawa T."/>
            <person name="Nagura Y."/>
            <person name="Yuki M."/>
            <person name="Deevong P."/>
            <person name="Inoue T."/>
            <person name="Kihara K."/>
            <person name="Lo N."/>
            <person name="Yamada A."/>
            <person name="Ohkuma M."/>
            <person name="Hongoh Y."/>
        </authorList>
    </citation>
    <scope>NUCLEOTIDE SEQUENCE [LARGE SCALE GENOMIC DNA]</scope>
    <source>
        <strain evidence="1">NkOx7-02</strain>
    </source>
</reference>
<gene>
    <name evidence="1" type="ORF">NO2_0775</name>
</gene>
<dbReference type="Proteomes" id="UP000275925">
    <property type="component" value="Unassembled WGS sequence"/>
</dbReference>
<comment type="caution">
    <text evidence="1">The sequence shown here is derived from an EMBL/GenBank/DDBJ whole genome shotgun (WGS) entry which is preliminary data.</text>
</comment>
<proteinExistence type="predicted"/>
<protein>
    <submittedName>
        <fullName evidence="1">Uncharacterized protein</fullName>
    </submittedName>
</protein>
<accession>A0A388TH76</accession>
<dbReference type="EMBL" id="BGZO01000018">
    <property type="protein sequence ID" value="GBR76180.1"/>
    <property type="molecule type" value="Genomic_DNA"/>
</dbReference>